<dbReference type="SUPFAM" id="SSF103473">
    <property type="entry name" value="MFS general substrate transporter"/>
    <property type="match status" value="1"/>
</dbReference>
<evidence type="ECO:0000313" key="2">
    <source>
        <dbReference type="EMBL" id="MDB6247528.1"/>
    </source>
</evidence>
<feature type="transmembrane region" description="Helical" evidence="1">
    <location>
        <begin position="70"/>
        <end position="89"/>
    </location>
</feature>
<evidence type="ECO:0000256" key="1">
    <source>
        <dbReference type="SAM" id="Phobius"/>
    </source>
</evidence>
<reference evidence="2" key="2">
    <citation type="submission" date="2022-10" db="EMBL/GenBank/DDBJ databases">
        <authorList>
            <person name="Kostovova I."/>
            <person name="Moravkova M."/>
            <person name="Pechar R."/>
        </authorList>
    </citation>
    <scope>NUCLEOTIDE SEQUENCE</scope>
    <source>
        <strain evidence="2">M597B</strain>
    </source>
</reference>
<organism evidence="2 3">
    <name type="scientific">Lactobacillus amylovorus</name>
    <dbReference type="NCBI Taxonomy" id="1604"/>
    <lineage>
        <taxon>Bacteria</taxon>
        <taxon>Bacillati</taxon>
        <taxon>Bacillota</taxon>
        <taxon>Bacilli</taxon>
        <taxon>Lactobacillales</taxon>
        <taxon>Lactobacillaceae</taxon>
        <taxon>Lactobacillus</taxon>
    </lineage>
</organism>
<gene>
    <name evidence="2" type="ORF">ODV14_09490</name>
</gene>
<name>A0AAW6BC61_LACAM</name>
<proteinExistence type="predicted"/>
<keyword evidence="1" id="KW-1133">Transmembrane helix</keyword>
<reference evidence="2" key="1">
    <citation type="journal article" date="2022" name="Microorganisms">
        <title>Antibiotic Susceptibility, Resistance Gene Determinants and Corresponding Genomic Regions in Lactobacillus amylovorus Isolates Derived from Wild Boars and Domestic Pigs.</title>
        <authorList>
            <person name="Moravkova M."/>
            <person name="Kostovova I."/>
            <person name="Kavanova K."/>
            <person name="Pechar R."/>
            <person name="Stanek S."/>
            <person name="Brychta A."/>
            <person name="Zeman M."/>
            <person name="Kubasova T."/>
        </authorList>
    </citation>
    <scope>NUCLEOTIDE SEQUENCE</scope>
    <source>
        <strain evidence="2">M597B</strain>
    </source>
</reference>
<protein>
    <submittedName>
        <fullName evidence="2">Uncharacterized protein</fullName>
    </submittedName>
</protein>
<feature type="transmembrane region" description="Helical" evidence="1">
    <location>
        <begin position="95"/>
        <end position="116"/>
    </location>
</feature>
<dbReference type="EMBL" id="JAOTHD010000038">
    <property type="protein sequence ID" value="MDB6247528.1"/>
    <property type="molecule type" value="Genomic_DNA"/>
</dbReference>
<accession>A0AAW6BC61</accession>
<dbReference type="Gene3D" id="1.20.1250.20">
    <property type="entry name" value="MFS general substrate transporter like domains"/>
    <property type="match status" value="1"/>
</dbReference>
<dbReference type="InterPro" id="IPR036259">
    <property type="entry name" value="MFS_trans_sf"/>
</dbReference>
<dbReference type="AlphaFoldDB" id="A0AAW6BC61"/>
<feature type="transmembrane region" description="Helical" evidence="1">
    <location>
        <begin position="40"/>
        <end position="58"/>
    </location>
</feature>
<keyword evidence="1" id="KW-0472">Membrane</keyword>
<dbReference type="RefSeq" id="WP_271326612.1">
    <property type="nucleotide sequence ID" value="NZ_JAOTHC010000001.1"/>
</dbReference>
<sequence length="154" mass="17044">MGSLLLAVIYLAFISLGLPDSLLGSGWPAMQSSLNVPSSYAGYISMTISLMTVISSLFSPHLIKKMAVKWIVIISITLTVCGLLGFSSVNQYWQLLVWAIPYGLGAGSIEISWHLLYSKLIGIRVTYGLQYYKDLSYSFASFLCHYGKLTRKLM</sequence>
<keyword evidence="1" id="KW-0812">Transmembrane</keyword>
<comment type="caution">
    <text evidence="2">The sequence shown here is derived from an EMBL/GenBank/DDBJ whole genome shotgun (WGS) entry which is preliminary data.</text>
</comment>
<dbReference type="Proteomes" id="UP001141961">
    <property type="component" value="Unassembled WGS sequence"/>
</dbReference>
<evidence type="ECO:0000313" key="3">
    <source>
        <dbReference type="Proteomes" id="UP001141961"/>
    </source>
</evidence>